<feature type="transmembrane region" description="Helical" evidence="1">
    <location>
        <begin position="30"/>
        <end position="51"/>
    </location>
</feature>
<gene>
    <name evidence="2" type="ORF">Back2_12930</name>
</gene>
<dbReference type="RefSeq" id="WP_164512503.1">
    <property type="nucleotide sequence ID" value="NZ_AP019307.1"/>
</dbReference>
<sequence length="55" mass="6051">MSHTTAVVIGLVLMVALIVGLDVTFLRHHFGLRLAVNVLIVAVFAIIYLALRHRS</sequence>
<evidence type="ECO:0000256" key="1">
    <source>
        <dbReference type="SAM" id="Phobius"/>
    </source>
</evidence>
<protein>
    <submittedName>
        <fullName evidence="2">Uncharacterized protein</fullName>
    </submittedName>
</protein>
<keyword evidence="1" id="KW-0472">Membrane</keyword>
<proteinExistence type="predicted"/>
<accession>A0A3G9IF44</accession>
<dbReference type="KEGG" id="nbe:Back2_12930"/>
<evidence type="ECO:0000313" key="2">
    <source>
        <dbReference type="EMBL" id="BBH17006.1"/>
    </source>
</evidence>
<keyword evidence="1" id="KW-0812">Transmembrane</keyword>
<organism evidence="2 3">
    <name type="scientific">Nocardioides baekrokdamisoli</name>
    <dbReference type="NCBI Taxonomy" id="1804624"/>
    <lineage>
        <taxon>Bacteria</taxon>
        <taxon>Bacillati</taxon>
        <taxon>Actinomycetota</taxon>
        <taxon>Actinomycetes</taxon>
        <taxon>Propionibacteriales</taxon>
        <taxon>Nocardioidaceae</taxon>
        <taxon>Nocardioides</taxon>
    </lineage>
</organism>
<dbReference type="Proteomes" id="UP000271573">
    <property type="component" value="Chromosome"/>
</dbReference>
<reference evidence="2 3" key="1">
    <citation type="submission" date="2018-11" db="EMBL/GenBank/DDBJ databases">
        <title>Complete genome sequence of Nocardioides baekrokdamisoli strain KCTC 39748.</title>
        <authorList>
            <person name="Kang S.W."/>
            <person name="Lee K.C."/>
            <person name="Kim K.K."/>
            <person name="Kim J.S."/>
            <person name="Kim D.S."/>
            <person name="Ko S.H."/>
            <person name="Yang S.H."/>
            <person name="Shin Y.K."/>
            <person name="Lee J.S."/>
        </authorList>
    </citation>
    <scope>NUCLEOTIDE SEQUENCE [LARGE SCALE GENOMIC DNA]</scope>
    <source>
        <strain evidence="2 3">KCTC 39748</strain>
    </source>
</reference>
<keyword evidence="1" id="KW-1133">Transmembrane helix</keyword>
<dbReference type="EMBL" id="AP019307">
    <property type="protein sequence ID" value="BBH17006.1"/>
    <property type="molecule type" value="Genomic_DNA"/>
</dbReference>
<name>A0A3G9IF44_9ACTN</name>
<keyword evidence="3" id="KW-1185">Reference proteome</keyword>
<evidence type="ECO:0000313" key="3">
    <source>
        <dbReference type="Proteomes" id="UP000271573"/>
    </source>
</evidence>
<dbReference type="AlphaFoldDB" id="A0A3G9IF44"/>